<comment type="caution">
    <text evidence="3">The sequence shown here is derived from an EMBL/GenBank/DDBJ whole genome shotgun (WGS) entry which is preliminary data.</text>
</comment>
<evidence type="ECO:0000313" key="3">
    <source>
        <dbReference type="EMBL" id="KPL85268.1"/>
    </source>
</evidence>
<dbReference type="Proteomes" id="UP000050277">
    <property type="component" value="Unassembled WGS sequence"/>
</dbReference>
<proteinExistence type="inferred from homology"/>
<dbReference type="Pfam" id="PF01337">
    <property type="entry name" value="Barstar"/>
    <property type="match status" value="1"/>
</dbReference>
<evidence type="ECO:0000313" key="4">
    <source>
        <dbReference type="Proteomes" id="UP000050277"/>
    </source>
</evidence>
<dbReference type="InterPro" id="IPR000468">
    <property type="entry name" value="Barstar"/>
</dbReference>
<protein>
    <recommendedName>
        <fullName evidence="2">Barstar (barnase inhibitor) domain-containing protein</fullName>
    </recommendedName>
</protein>
<name>A0A0P6YJG5_9CHLR</name>
<evidence type="ECO:0000256" key="1">
    <source>
        <dbReference type="ARBA" id="ARBA00006845"/>
    </source>
</evidence>
<gene>
    <name evidence="3" type="ORF">SE18_16430</name>
</gene>
<dbReference type="Gene3D" id="3.30.370.10">
    <property type="entry name" value="Barstar-like"/>
    <property type="match status" value="1"/>
</dbReference>
<dbReference type="AlphaFoldDB" id="A0A0P6YJG5"/>
<dbReference type="InterPro" id="IPR035905">
    <property type="entry name" value="Barstar-like_sf"/>
</dbReference>
<sequence>MLSGTVDQLNKLEPDWYFVPNIDDILAAQDSLKDFVNILTIDGASIQSKNDFFDLAREKFNFPDYFWNSWDSFNDCFSDYALIDYPNYLTIIILINFDLIEPSIQELMVSIASSMLGSINRGNTGEGPYWLYVFMPLEYELFPLVVEQFISDMTIHPEKILVKHRFTLLLDSNNEE</sequence>
<organism evidence="3 4">
    <name type="scientific">Herpetosiphon geysericola</name>
    <dbReference type="NCBI Taxonomy" id="70996"/>
    <lineage>
        <taxon>Bacteria</taxon>
        <taxon>Bacillati</taxon>
        <taxon>Chloroflexota</taxon>
        <taxon>Chloroflexia</taxon>
        <taxon>Herpetosiphonales</taxon>
        <taxon>Herpetosiphonaceae</taxon>
        <taxon>Herpetosiphon</taxon>
    </lineage>
</organism>
<reference evidence="3 4" key="1">
    <citation type="submission" date="2015-07" db="EMBL/GenBank/DDBJ databases">
        <title>Whole genome sequence of Herpetosiphon geysericola DSM 7119.</title>
        <authorList>
            <person name="Hemp J."/>
            <person name="Ward L.M."/>
            <person name="Pace L.A."/>
            <person name="Fischer W.W."/>
        </authorList>
    </citation>
    <scope>NUCLEOTIDE SEQUENCE [LARGE SCALE GENOMIC DNA]</scope>
    <source>
        <strain evidence="3 4">DSM 7119</strain>
    </source>
</reference>
<dbReference type="STRING" id="70996.SE18_16430"/>
<feature type="domain" description="Barstar (barnase inhibitor)" evidence="2">
    <location>
        <begin position="38"/>
        <end position="92"/>
    </location>
</feature>
<dbReference type="OrthoDB" id="5295683at2"/>
<dbReference type="SUPFAM" id="SSF52038">
    <property type="entry name" value="Barstar-related"/>
    <property type="match status" value="1"/>
</dbReference>
<keyword evidence="4" id="KW-1185">Reference proteome</keyword>
<dbReference type="RefSeq" id="WP_054535547.1">
    <property type="nucleotide sequence ID" value="NZ_LGKP01000025.1"/>
</dbReference>
<comment type="similarity">
    <text evidence="1">Belongs to the barstar family.</text>
</comment>
<dbReference type="EMBL" id="LGKP01000025">
    <property type="protein sequence ID" value="KPL85268.1"/>
    <property type="molecule type" value="Genomic_DNA"/>
</dbReference>
<evidence type="ECO:0000259" key="2">
    <source>
        <dbReference type="Pfam" id="PF01337"/>
    </source>
</evidence>
<accession>A0A0P6YJG5</accession>